<protein>
    <submittedName>
        <fullName evidence="1">Uncharacterized protein</fullName>
    </submittedName>
</protein>
<accession>A0A433SA80</accession>
<gene>
    <name evidence="1" type="ORF">CUZ56_02873</name>
</gene>
<name>A0A433SA80_9BURK</name>
<comment type="caution">
    <text evidence="1">The sequence shown here is derived from an EMBL/GenBank/DDBJ whole genome shotgun (WGS) entry which is preliminary data.</text>
</comment>
<reference evidence="1 2" key="1">
    <citation type="submission" date="2018-01" db="EMBL/GenBank/DDBJ databases">
        <title>Saezia sanguinis gen. nov., sp. nov., in the order Burkholderiales isolated from human blood.</title>
        <authorList>
            <person name="Medina-Pascual M.J."/>
            <person name="Valdezate S."/>
            <person name="Monzon S."/>
            <person name="Cuesta I."/>
            <person name="Carrasco G."/>
            <person name="Villalon P."/>
            <person name="Saez-Nieto J.A."/>
        </authorList>
    </citation>
    <scope>NUCLEOTIDE SEQUENCE [LARGE SCALE GENOMIC DNA]</scope>
    <source>
        <strain evidence="1 2">CNM695-12</strain>
    </source>
</reference>
<dbReference type="AlphaFoldDB" id="A0A433SA80"/>
<dbReference type="Proteomes" id="UP000286947">
    <property type="component" value="Unassembled WGS sequence"/>
</dbReference>
<keyword evidence="2" id="KW-1185">Reference proteome</keyword>
<organism evidence="1 2">
    <name type="scientific">Saezia sanguinis</name>
    <dbReference type="NCBI Taxonomy" id="1965230"/>
    <lineage>
        <taxon>Bacteria</taxon>
        <taxon>Pseudomonadati</taxon>
        <taxon>Pseudomonadota</taxon>
        <taxon>Betaproteobacteria</taxon>
        <taxon>Burkholderiales</taxon>
        <taxon>Saeziaceae</taxon>
        <taxon>Saezia</taxon>
    </lineage>
</organism>
<evidence type="ECO:0000313" key="1">
    <source>
        <dbReference type="EMBL" id="RUS65574.1"/>
    </source>
</evidence>
<sequence length="150" mass="16787">MCCDSFFETIPWDNGDRVKMAIMGKYLLRLRNVRHLLLCLMSFLMLAQNIYAGQGLVAPSEMKAATETVMIAQNMQAMPCVTEHGCQPESPYQGHISADHPCCVAVCVMCLVNPTYAFDFWPGMPETVSVLRDKRFQSQHYAPPVPPPMG</sequence>
<proteinExistence type="predicted"/>
<dbReference type="EMBL" id="PQSP01000011">
    <property type="protein sequence ID" value="RUS65574.1"/>
    <property type="molecule type" value="Genomic_DNA"/>
</dbReference>
<evidence type="ECO:0000313" key="2">
    <source>
        <dbReference type="Proteomes" id="UP000286947"/>
    </source>
</evidence>